<feature type="transmembrane region" description="Helical" evidence="1">
    <location>
        <begin position="34"/>
        <end position="52"/>
    </location>
</feature>
<dbReference type="InterPro" id="IPR002477">
    <property type="entry name" value="Peptidoglycan-bd-like"/>
</dbReference>
<dbReference type="EMBL" id="CP159218">
    <property type="protein sequence ID" value="XCG63610.1"/>
    <property type="molecule type" value="Genomic_DNA"/>
</dbReference>
<feature type="domain" description="Peptidoglycan binding-like" evidence="2">
    <location>
        <begin position="147"/>
        <end position="194"/>
    </location>
</feature>
<keyword evidence="1" id="KW-0812">Transmembrane</keyword>
<gene>
    <name evidence="3" type="ORF">ABLG96_20885</name>
</gene>
<dbReference type="SUPFAM" id="SSF47090">
    <property type="entry name" value="PGBD-like"/>
    <property type="match status" value="1"/>
</dbReference>
<dbReference type="Pfam" id="PF01471">
    <property type="entry name" value="PG_binding_1"/>
    <property type="match status" value="1"/>
</dbReference>
<accession>A0AAU8DN93</accession>
<sequence length="377" mass="38075">MNGAAPGGVAPSHCAERKPVIAADQSGPRRYRAVIGWLALTLAVGGAAFWAGTTVSRPEVDPLDQPTASLYTVVAGQVGRAVDVSVTVSWPSGRPVVSAATGTVTTVNVRSGEMVKAGDQLVSVDLQPSFAAVGTVPAFRDIGPGVRGADVEQLQQMLNTLGYPVTVTGVHDAPSMAAARRWQKAVGIPGNGIVRRGQVTFTPTLPVRIVVPEDLTVGSQVSAGSPVATIVTGEPKFTIALASQQTALIPQDGQVLIKHGATTWEGVVSSSAEDRENGGVLWTVTDKAGKPVCGSDCDSLPVPGPTTVQGSVVVVPPTQGPVVPVASILGGPAGSAAVVLADGTQRAVTVLATSGGLSVVTGINPGQQIQLFGDTGS</sequence>
<dbReference type="AlphaFoldDB" id="A0AAU8DN93"/>
<dbReference type="InterPro" id="IPR036366">
    <property type="entry name" value="PGBDSf"/>
</dbReference>
<dbReference type="RefSeq" id="WP_353649225.1">
    <property type="nucleotide sequence ID" value="NZ_CP159218.1"/>
</dbReference>
<dbReference type="Gene3D" id="1.10.101.10">
    <property type="entry name" value="PGBD-like superfamily/PGBD"/>
    <property type="match status" value="1"/>
</dbReference>
<name>A0AAU8DN93_9ACTN</name>
<evidence type="ECO:0000259" key="2">
    <source>
        <dbReference type="Pfam" id="PF01471"/>
    </source>
</evidence>
<keyword evidence="1" id="KW-1133">Transmembrane helix</keyword>
<evidence type="ECO:0000313" key="3">
    <source>
        <dbReference type="EMBL" id="XCG63610.1"/>
    </source>
</evidence>
<protein>
    <submittedName>
        <fullName evidence="3">Peptidoglycan-binding domain-containing protein</fullName>
    </submittedName>
</protein>
<dbReference type="Gene3D" id="2.40.50.100">
    <property type="match status" value="1"/>
</dbReference>
<keyword evidence="1" id="KW-0472">Membrane</keyword>
<evidence type="ECO:0000256" key="1">
    <source>
        <dbReference type="SAM" id="Phobius"/>
    </source>
</evidence>
<proteinExistence type="predicted"/>
<organism evidence="3">
    <name type="scientific">Nakamurella sp. A5-74</name>
    <dbReference type="NCBI Taxonomy" id="3158264"/>
    <lineage>
        <taxon>Bacteria</taxon>
        <taxon>Bacillati</taxon>
        <taxon>Actinomycetota</taxon>
        <taxon>Actinomycetes</taxon>
        <taxon>Nakamurellales</taxon>
        <taxon>Nakamurellaceae</taxon>
        <taxon>Nakamurella</taxon>
    </lineage>
</organism>
<dbReference type="InterPro" id="IPR036365">
    <property type="entry name" value="PGBD-like_sf"/>
</dbReference>
<reference evidence="3" key="1">
    <citation type="submission" date="2024-05" db="EMBL/GenBank/DDBJ databases">
        <authorList>
            <person name="Cai S.Y."/>
            <person name="Jin L.M."/>
            <person name="Li H.R."/>
        </authorList>
    </citation>
    <scope>NUCLEOTIDE SEQUENCE</scope>
    <source>
        <strain evidence="3">A5-74</strain>
    </source>
</reference>